<dbReference type="AlphaFoldDB" id="A0A2I0AH53"/>
<protein>
    <recommendedName>
        <fullName evidence="1">Transposase-associated domain-containing protein</fullName>
    </recommendedName>
</protein>
<evidence type="ECO:0000313" key="2">
    <source>
        <dbReference type="EMBL" id="PKA54899.1"/>
    </source>
</evidence>
<dbReference type="PANTHER" id="PTHR10775">
    <property type="entry name" value="OS08G0208400 PROTEIN"/>
    <property type="match status" value="1"/>
</dbReference>
<evidence type="ECO:0000259" key="1">
    <source>
        <dbReference type="Pfam" id="PF13963"/>
    </source>
</evidence>
<dbReference type="InterPro" id="IPR004242">
    <property type="entry name" value="Transposase_21"/>
</dbReference>
<feature type="domain" description="Transposase-associated" evidence="1">
    <location>
        <begin position="5"/>
        <end position="85"/>
    </location>
</feature>
<gene>
    <name evidence="2" type="ORF">AXF42_Ash000734</name>
</gene>
<name>A0A2I0AH53_9ASPA</name>
<dbReference type="EMBL" id="KZ451982">
    <property type="protein sequence ID" value="PKA54899.1"/>
    <property type="molecule type" value="Genomic_DNA"/>
</dbReference>
<dbReference type="Pfam" id="PF13963">
    <property type="entry name" value="Transpos_assoc"/>
    <property type="match status" value="1"/>
</dbReference>
<reference evidence="2 3" key="1">
    <citation type="journal article" date="2017" name="Nature">
        <title>The Apostasia genome and the evolution of orchids.</title>
        <authorList>
            <person name="Zhang G.Q."/>
            <person name="Liu K.W."/>
            <person name="Li Z."/>
            <person name="Lohaus R."/>
            <person name="Hsiao Y.Y."/>
            <person name="Niu S.C."/>
            <person name="Wang J.Y."/>
            <person name="Lin Y.C."/>
            <person name="Xu Q."/>
            <person name="Chen L.J."/>
            <person name="Yoshida K."/>
            <person name="Fujiwara S."/>
            <person name="Wang Z.W."/>
            <person name="Zhang Y.Q."/>
            <person name="Mitsuda N."/>
            <person name="Wang M."/>
            <person name="Liu G.H."/>
            <person name="Pecoraro L."/>
            <person name="Huang H.X."/>
            <person name="Xiao X.J."/>
            <person name="Lin M."/>
            <person name="Wu X.Y."/>
            <person name="Wu W.L."/>
            <person name="Chen Y.Y."/>
            <person name="Chang S.B."/>
            <person name="Sakamoto S."/>
            <person name="Ohme-Takagi M."/>
            <person name="Yagi M."/>
            <person name="Zeng S.J."/>
            <person name="Shen C.Y."/>
            <person name="Yeh C.M."/>
            <person name="Luo Y.B."/>
            <person name="Tsai W.C."/>
            <person name="Van de Peer Y."/>
            <person name="Liu Z.J."/>
        </authorList>
    </citation>
    <scope>NUCLEOTIDE SEQUENCE [LARGE SCALE GENOMIC DNA]</scope>
    <source>
        <strain evidence="3">cv. Shenzhen</strain>
        <tissue evidence="2">Stem</tissue>
    </source>
</reference>
<dbReference type="Pfam" id="PF02992">
    <property type="entry name" value="Transposase_21"/>
    <property type="match status" value="1"/>
</dbReference>
<evidence type="ECO:0000313" key="3">
    <source>
        <dbReference type="Proteomes" id="UP000236161"/>
    </source>
</evidence>
<dbReference type="OrthoDB" id="629391at2759"/>
<proteinExistence type="predicted"/>
<dbReference type="Proteomes" id="UP000236161">
    <property type="component" value="Unassembled WGS sequence"/>
</dbReference>
<organism evidence="2 3">
    <name type="scientific">Apostasia shenzhenica</name>
    <dbReference type="NCBI Taxonomy" id="1088818"/>
    <lineage>
        <taxon>Eukaryota</taxon>
        <taxon>Viridiplantae</taxon>
        <taxon>Streptophyta</taxon>
        <taxon>Embryophyta</taxon>
        <taxon>Tracheophyta</taxon>
        <taxon>Spermatophyta</taxon>
        <taxon>Magnoliopsida</taxon>
        <taxon>Liliopsida</taxon>
        <taxon>Asparagales</taxon>
        <taxon>Orchidaceae</taxon>
        <taxon>Apostasioideae</taxon>
        <taxon>Apostasia</taxon>
    </lineage>
</organism>
<accession>A0A2I0AH53</accession>
<dbReference type="PANTHER" id="PTHR10775:SF182">
    <property type="entry name" value="TRANSPOSON, EN_SPM-LIKE, TRANSPOSASE-ASSOCIATED DOMAIN PROTEIN-RELATED"/>
    <property type="match status" value="1"/>
</dbReference>
<sequence length="398" mass="45773">MCDSRGWMYERKTNDGRLSDNFVEGVEKFLDDAYSSANISKSGDKIKCPCYQCSNRKFLTRQDVKLHLWRRGFIPGYYCWTAHGESYTVIEKSVRKHVETQPTGGLENYRVMIEDAMGPPQSRQASAPEDVDEHGEEPNEAACNFFNLLQDADEPLWEGCEKQTKLSTISQLLNLKSETNMSVSCFDRMLSILKSCMPDSEKLPANFYEMKKILKKLGLGYIKIDVCPNNCVIYYGANNSDTTCAICGHERFKPSHNKQRKVSYKVLRYLPITPRLQRLYMSRFTAEHMTWHAKFRDPEQIVHPADSEAWKHFDMIYKTFACEPRNVRLGLCTDGFNPFGSSVVPYSCWPIFVTVYNLPPSMCMKEPFIFLSLIIPGPTNPGKSLDLFMRPLIENEII</sequence>
<keyword evidence="3" id="KW-1185">Reference proteome</keyword>
<dbReference type="InterPro" id="IPR029480">
    <property type="entry name" value="Transpos_assoc"/>
</dbReference>